<proteinExistence type="predicted"/>
<sequence length="285" mass="31375">MHVKALSALLAEPRYNFSDLPGASESLCFIIDRGLQPEALVRLYRTGEPVVSQGLFFSTDFAAMPDGPLWLVAPKGSKVAAEAAKLCEERFSGIAISTPDPAKALAHARWLLKANDGSGGQSLLSFHKPSLWAALTYTADKTFDQLMGCWSAVYCPAPKHFGEHRGPWLAWVANEKSTWPGARAAFNLPEAAAQVQARLGWLYWVDEEYASFDEPGDDRLNDIADNLDLLLQCNIYDGDHLLKLGHVVNSALFETRPEIMAILQSKDESFIKVDRLLESAAVAQR</sequence>
<comment type="caution">
    <text evidence="1">The sequence shown here is derived from an EMBL/GenBank/DDBJ whole genome shotgun (WGS) entry which is preliminary data.</text>
</comment>
<reference evidence="1 2" key="1">
    <citation type="submission" date="2024-10" db="EMBL/GenBank/DDBJ databases">
        <title>The Natural Products Discovery Center: Release of the First 8490 Sequenced Strains for Exploring Actinobacteria Biosynthetic Diversity.</title>
        <authorList>
            <person name="Kalkreuter E."/>
            <person name="Kautsar S.A."/>
            <person name="Yang D."/>
            <person name="Bader C.D."/>
            <person name="Teijaro C.N."/>
            <person name="Fluegel L."/>
            <person name="Davis C.M."/>
            <person name="Simpson J.R."/>
            <person name="Lauterbach L."/>
            <person name="Steele A.D."/>
            <person name="Gui C."/>
            <person name="Meng S."/>
            <person name="Li G."/>
            <person name="Viehrig K."/>
            <person name="Ye F."/>
            <person name="Su P."/>
            <person name="Kiefer A.F."/>
            <person name="Nichols A."/>
            <person name="Cepeda A.J."/>
            <person name="Yan W."/>
            <person name="Fan B."/>
            <person name="Jiang Y."/>
            <person name="Adhikari A."/>
            <person name="Zheng C.-J."/>
            <person name="Schuster L."/>
            <person name="Cowan T.M."/>
            <person name="Smanski M.J."/>
            <person name="Chevrette M.G."/>
            <person name="De Carvalho L.P.S."/>
            <person name="Shen B."/>
        </authorList>
    </citation>
    <scope>NUCLEOTIDE SEQUENCE [LARGE SCALE GENOMIC DNA]</scope>
    <source>
        <strain evidence="1 2">NPDC087689</strain>
    </source>
</reference>
<accession>A0ABW8DC28</accession>
<protein>
    <recommendedName>
        <fullName evidence="3">DUF4123 domain-containing protein</fullName>
    </recommendedName>
</protein>
<name>A0ABW8DC28_9PSED</name>
<evidence type="ECO:0008006" key="3">
    <source>
        <dbReference type="Google" id="ProtNLM"/>
    </source>
</evidence>
<dbReference type="EMBL" id="JBIUVY010000001">
    <property type="protein sequence ID" value="MFJ2284774.1"/>
    <property type="molecule type" value="Genomic_DNA"/>
</dbReference>
<organism evidence="1 2">
    <name type="scientific">Pseudomonas iridis</name>
    <dbReference type="NCBI Taxonomy" id="2710587"/>
    <lineage>
        <taxon>Bacteria</taxon>
        <taxon>Pseudomonadati</taxon>
        <taxon>Pseudomonadota</taxon>
        <taxon>Gammaproteobacteria</taxon>
        <taxon>Pseudomonadales</taxon>
        <taxon>Pseudomonadaceae</taxon>
        <taxon>Pseudomonas</taxon>
    </lineage>
</organism>
<dbReference type="RefSeq" id="WP_401228949.1">
    <property type="nucleotide sequence ID" value="NZ_JBIUVY010000001.1"/>
</dbReference>
<evidence type="ECO:0000313" key="2">
    <source>
        <dbReference type="Proteomes" id="UP001617296"/>
    </source>
</evidence>
<keyword evidence="2" id="KW-1185">Reference proteome</keyword>
<evidence type="ECO:0000313" key="1">
    <source>
        <dbReference type="EMBL" id="MFJ2284774.1"/>
    </source>
</evidence>
<dbReference type="Proteomes" id="UP001617296">
    <property type="component" value="Unassembled WGS sequence"/>
</dbReference>
<gene>
    <name evidence="1" type="ORF">ACIOUF_00130</name>
</gene>